<evidence type="ECO:0000256" key="1">
    <source>
        <dbReference type="SAM" id="Phobius"/>
    </source>
</evidence>
<evidence type="ECO:0000313" key="4">
    <source>
        <dbReference type="Proteomes" id="UP001596083"/>
    </source>
</evidence>
<name>A0ABW0YTQ8_9ACTN</name>
<evidence type="ECO:0000313" key="3">
    <source>
        <dbReference type="EMBL" id="MFC5719945.1"/>
    </source>
</evidence>
<evidence type="ECO:0000259" key="2">
    <source>
        <dbReference type="Pfam" id="PF01757"/>
    </source>
</evidence>
<feature type="transmembrane region" description="Helical" evidence="1">
    <location>
        <begin position="34"/>
        <end position="52"/>
    </location>
</feature>
<feature type="transmembrane region" description="Helical" evidence="1">
    <location>
        <begin position="183"/>
        <end position="201"/>
    </location>
</feature>
<dbReference type="InterPro" id="IPR050879">
    <property type="entry name" value="Acyltransferase_3"/>
</dbReference>
<organism evidence="3 4">
    <name type="scientific">Streptomyces gamaensis</name>
    <dbReference type="NCBI Taxonomy" id="1763542"/>
    <lineage>
        <taxon>Bacteria</taxon>
        <taxon>Bacillati</taxon>
        <taxon>Actinomycetota</taxon>
        <taxon>Actinomycetes</taxon>
        <taxon>Kitasatosporales</taxon>
        <taxon>Streptomycetaceae</taxon>
        <taxon>Streptomyces</taxon>
    </lineage>
</organism>
<sequence>MPHQSPSPAPPGSSGLSSSGLASSRLPSLTGLRFIAAVLVFVTHASVAKLFADDSLNDVVVTYASRAGYLGVGFFFVLSGFVLTWSARPGDGPRRFYRRRLAKIYPNHFVTWLAGMLLMIGAGSAVTFGNTVPSLFLVQSWVPELDVLAGTNGPSWSLSCELLFYLSFPLLHGVIRRIRPERLWLWVGLVIAAFVAVPVLAQVLPGSPDSPWQPVSWWRYWFVYFFPATRVLDFTLGILMARVVMTGRWIGVKRLPALLCLVAGYALMVFLPDAYGLVAPTALPIALLIAAVAVADTKGSPSVFASRPAVWLGEVSFAFYVVHFLVFQYGPMGLAATESSAGRTWDTPGALGIMALTFGLSLLLGWVLYALVERPAMRWLARPRRAPAPEPAAGEARLAVGADRR</sequence>
<dbReference type="GO" id="GO:0016746">
    <property type="term" value="F:acyltransferase activity"/>
    <property type="evidence" value="ECO:0007669"/>
    <property type="project" value="UniProtKB-KW"/>
</dbReference>
<proteinExistence type="predicted"/>
<reference evidence="4" key="1">
    <citation type="journal article" date="2019" name="Int. J. Syst. Evol. Microbiol.">
        <title>The Global Catalogue of Microorganisms (GCM) 10K type strain sequencing project: providing services to taxonomists for standard genome sequencing and annotation.</title>
        <authorList>
            <consortium name="The Broad Institute Genomics Platform"/>
            <consortium name="The Broad Institute Genome Sequencing Center for Infectious Disease"/>
            <person name="Wu L."/>
            <person name="Ma J."/>
        </authorList>
    </citation>
    <scope>NUCLEOTIDE SEQUENCE [LARGE SCALE GENOMIC DNA]</scope>
    <source>
        <strain evidence="4">CGMCC 4.7304</strain>
    </source>
</reference>
<dbReference type="EC" id="2.3.-.-" evidence="3"/>
<feature type="transmembrane region" description="Helical" evidence="1">
    <location>
        <begin position="255"/>
        <end position="271"/>
    </location>
</feature>
<accession>A0ABW0YTQ8</accession>
<feature type="domain" description="Acyltransferase 3" evidence="2">
    <location>
        <begin position="28"/>
        <end position="365"/>
    </location>
</feature>
<dbReference type="Pfam" id="PF01757">
    <property type="entry name" value="Acyl_transf_3"/>
    <property type="match status" value="1"/>
</dbReference>
<dbReference type="PANTHER" id="PTHR23028:SF53">
    <property type="entry name" value="ACYL_TRANSF_3 DOMAIN-CONTAINING PROTEIN"/>
    <property type="match status" value="1"/>
</dbReference>
<keyword evidence="1" id="KW-0472">Membrane</keyword>
<keyword evidence="1" id="KW-1133">Transmembrane helix</keyword>
<feature type="transmembrane region" description="Helical" evidence="1">
    <location>
        <begin position="277"/>
        <end position="297"/>
    </location>
</feature>
<protein>
    <submittedName>
        <fullName evidence="3">Acyltransferase family protein</fullName>
        <ecNumber evidence="3">2.3.-.-</ecNumber>
    </submittedName>
</protein>
<dbReference type="InterPro" id="IPR002656">
    <property type="entry name" value="Acyl_transf_3_dom"/>
</dbReference>
<dbReference type="EMBL" id="JBHSPB010000003">
    <property type="protein sequence ID" value="MFC5719945.1"/>
    <property type="molecule type" value="Genomic_DNA"/>
</dbReference>
<keyword evidence="1" id="KW-0812">Transmembrane</keyword>
<dbReference type="Proteomes" id="UP001596083">
    <property type="component" value="Unassembled WGS sequence"/>
</dbReference>
<dbReference type="RefSeq" id="WP_390315034.1">
    <property type="nucleotide sequence ID" value="NZ_JBHSPB010000003.1"/>
</dbReference>
<feature type="transmembrane region" description="Helical" evidence="1">
    <location>
        <begin position="350"/>
        <end position="372"/>
    </location>
</feature>
<feature type="transmembrane region" description="Helical" evidence="1">
    <location>
        <begin position="109"/>
        <end position="133"/>
    </location>
</feature>
<keyword evidence="3" id="KW-0012">Acyltransferase</keyword>
<feature type="transmembrane region" description="Helical" evidence="1">
    <location>
        <begin position="221"/>
        <end position="243"/>
    </location>
</feature>
<keyword evidence="3" id="KW-0808">Transferase</keyword>
<dbReference type="PANTHER" id="PTHR23028">
    <property type="entry name" value="ACETYLTRANSFERASE"/>
    <property type="match status" value="1"/>
</dbReference>
<feature type="transmembrane region" description="Helical" evidence="1">
    <location>
        <begin position="153"/>
        <end position="171"/>
    </location>
</feature>
<keyword evidence="4" id="KW-1185">Reference proteome</keyword>
<feature type="transmembrane region" description="Helical" evidence="1">
    <location>
        <begin position="67"/>
        <end position="88"/>
    </location>
</feature>
<feature type="transmembrane region" description="Helical" evidence="1">
    <location>
        <begin position="309"/>
        <end position="330"/>
    </location>
</feature>
<gene>
    <name evidence="3" type="ORF">ACFP1Z_07125</name>
</gene>
<comment type="caution">
    <text evidence="3">The sequence shown here is derived from an EMBL/GenBank/DDBJ whole genome shotgun (WGS) entry which is preliminary data.</text>
</comment>